<sequence>MAMDLVLTKRCRHPPRSTCSPPPAARRSRATFAASLADAASRTAATTPTGTCLATASISPLDSACLPPAPPLLGDGHDAWVLEVARRSVNLRQSMNTGESSLLMHPMPTE</sequence>
<accession>A0A4U6TPJ4</accession>
<dbReference type="EMBL" id="CM016559">
    <property type="protein sequence ID" value="TKV99446.1"/>
    <property type="molecule type" value="Genomic_DNA"/>
</dbReference>
<evidence type="ECO:0000313" key="3">
    <source>
        <dbReference type="Proteomes" id="UP000298652"/>
    </source>
</evidence>
<protein>
    <submittedName>
        <fullName evidence="2">Uncharacterized protein</fullName>
    </submittedName>
</protein>
<evidence type="ECO:0000256" key="1">
    <source>
        <dbReference type="SAM" id="MobiDB-lite"/>
    </source>
</evidence>
<evidence type="ECO:0000313" key="2">
    <source>
        <dbReference type="EMBL" id="TKV99446.1"/>
    </source>
</evidence>
<feature type="region of interest" description="Disordered" evidence="1">
    <location>
        <begin position="12"/>
        <end position="33"/>
    </location>
</feature>
<reference evidence="2" key="1">
    <citation type="submission" date="2019-03" db="EMBL/GenBank/DDBJ databases">
        <title>WGS assembly of Setaria viridis.</title>
        <authorList>
            <person name="Huang P."/>
            <person name="Jenkins J."/>
            <person name="Grimwood J."/>
            <person name="Barry K."/>
            <person name="Healey A."/>
            <person name="Mamidi S."/>
            <person name="Sreedasyam A."/>
            <person name="Shu S."/>
            <person name="Feldman M."/>
            <person name="Wu J."/>
            <person name="Yu Y."/>
            <person name="Chen C."/>
            <person name="Johnson J."/>
            <person name="Rokhsar D."/>
            <person name="Baxter I."/>
            <person name="Schmutz J."/>
            <person name="Brutnell T."/>
            <person name="Kellogg E."/>
        </authorList>
    </citation>
    <scope>NUCLEOTIDE SEQUENCE [LARGE SCALE GENOMIC DNA]</scope>
</reference>
<name>A0A4U6TPJ4_SETVI</name>
<proteinExistence type="predicted"/>
<organism evidence="2 3">
    <name type="scientific">Setaria viridis</name>
    <name type="common">Green bristlegrass</name>
    <name type="synonym">Setaria italica subsp. viridis</name>
    <dbReference type="NCBI Taxonomy" id="4556"/>
    <lineage>
        <taxon>Eukaryota</taxon>
        <taxon>Viridiplantae</taxon>
        <taxon>Streptophyta</taxon>
        <taxon>Embryophyta</taxon>
        <taxon>Tracheophyta</taxon>
        <taxon>Spermatophyta</taxon>
        <taxon>Magnoliopsida</taxon>
        <taxon>Liliopsida</taxon>
        <taxon>Poales</taxon>
        <taxon>Poaceae</taxon>
        <taxon>PACMAD clade</taxon>
        <taxon>Panicoideae</taxon>
        <taxon>Panicodae</taxon>
        <taxon>Paniceae</taxon>
        <taxon>Cenchrinae</taxon>
        <taxon>Setaria</taxon>
    </lineage>
</organism>
<dbReference type="Proteomes" id="UP000298652">
    <property type="component" value="Chromosome 8"/>
</dbReference>
<dbReference type="AlphaFoldDB" id="A0A4U6TPJ4"/>
<dbReference type="Gramene" id="TKV99446">
    <property type="protein sequence ID" value="TKV99446"/>
    <property type="gene ID" value="SEVIR_8G044100v2"/>
</dbReference>
<keyword evidence="3" id="KW-1185">Reference proteome</keyword>
<gene>
    <name evidence="2" type="ORF">SEVIR_8G044100v2</name>
</gene>